<feature type="domain" description="HTH lysR-type" evidence="5">
    <location>
        <begin position="1"/>
        <end position="61"/>
    </location>
</feature>
<dbReference type="Pfam" id="PF03466">
    <property type="entry name" value="LysR_substrate"/>
    <property type="match status" value="1"/>
</dbReference>
<dbReference type="RefSeq" id="WP_107966360.1">
    <property type="nucleotide sequence ID" value="NZ_NWBU01000004.1"/>
</dbReference>
<evidence type="ECO:0000256" key="2">
    <source>
        <dbReference type="ARBA" id="ARBA00023015"/>
    </source>
</evidence>
<keyword evidence="3" id="KW-0238">DNA-binding</keyword>
<dbReference type="PANTHER" id="PTHR30537:SF1">
    <property type="entry name" value="HTH-TYPE TRANSCRIPTIONAL REGULATOR PGRR"/>
    <property type="match status" value="1"/>
</dbReference>
<name>A0A2T5G1V1_9SPHN</name>
<dbReference type="OrthoDB" id="9813056at2"/>
<dbReference type="InterPro" id="IPR058163">
    <property type="entry name" value="LysR-type_TF_proteobact-type"/>
</dbReference>
<dbReference type="SUPFAM" id="SSF46785">
    <property type="entry name" value="Winged helix' DNA-binding domain"/>
    <property type="match status" value="1"/>
</dbReference>
<dbReference type="GO" id="GO:0006351">
    <property type="term" value="P:DNA-templated transcription"/>
    <property type="evidence" value="ECO:0007669"/>
    <property type="project" value="TreeGrafter"/>
</dbReference>
<dbReference type="PANTHER" id="PTHR30537">
    <property type="entry name" value="HTH-TYPE TRANSCRIPTIONAL REGULATOR"/>
    <property type="match status" value="1"/>
</dbReference>
<dbReference type="SUPFAM" id="SSF53850">
    <property type="entry name" value="Periplasmic binding protein-like II"/>
    <property type="match status" value="1"/>
</dbReference>
<dbReference type="Gene3D" id="3.40.190.290">
    <property type="match status" value="1"/>
</dbReference>
<gene>
    <name evidence="6" type="ORF">CLG96_03070</name>
</gene>
<dbReference type="EMBL" id="NWBU01000004">
    <property type="protein sequence ID" value="PTQ13126.1"/>
    <property type="molecule type" value="Genomic_DNA"/>
</dbReference>
<organism evidence="6 7">
    <name type="scientific">Sphingomonas oleivorans</name>
    <dbReference type="NCBI Taxonomy" id="1735121"/>
    <lineage>
        <taxon>Bacteria</taxon>
        <taxon>Pseudomonadati</taxon>
        <taxon>Pseudomonadota</taxon>
        <taxon>Alphaproteobacteria</taxon>
        <taxon>Sphingomonadales</taxon>
        <taxon>Sphingomonadaceae</taxon>
        <taxon>Sphingomonas</taxon>
    </lineage>
</organism>
<protein>
    <submittedName>
        <fullName evidence="6">LysR family transcriptional regulator</fullName>
    </submittedName>
</protein>
<dbReference type="FunFam" id="1.10.10.10:FF:000001">
    <property type="entry name" value="LysR family transcriptional regulator"/>
    <property type="match status" value="1"/>
</dbReference>
<sequence length="303" mass="33446">MPTAGLSELDAFACVARHRSFRRAAIERGVSPSALSHTLRILEERMGVRLLHRSTRSVMPTEAGEKLLARLAPALAEIDAAVEGINAFRDRPVGTLRLNVSRSVARLMMPPLVARFHALCPEVRLEIVTDDGFVDIVAQGFDAGVRFGESLARDMVAIPFGPMQRFAVVGAPAYLERRGIPASPRELPGHACIARRYPSGALYSWEFERGDEAIEVAVTGPLVVDDADVTQRAAEEGLGLAFLHETQVLDALRCGRLMRVLEDWCPPFPGYFLYYSSRRQMTAALRAFIDMVRAMQKEQLSLA</sequence>
<dbReference type="Gene3D" id="1.10.10.10">
    <property type="entry name" value="Winged helix-like DNA-binding domain superfamily/Winged helix DNA-binding domain"/>
    <property type="match status" value="1"/>
</dbReference>
<comment type="similarity">
    <text evidence="1">Belongs to the LysR transcriptional regulatory family.</text>
</comment>
<dbReference type="InterPro" id="IPR005119">
    <property type="entry name" value="LysR_subst-bd"/>
</dbReference>
<proteinExistence type="inferred from homology"/>
<evidence type="ECO:0000259" key="5">
    <source>
        <dbReference type="PROSITE" id="PS50931"/>
    </source>
</evidence>
<dbReference type="PROSITE" id="PS50931">
    <property type="entry name" value="HTH_LYSR"/>
    <property type="match status" value="1"/>
</dbReference>
<dbReference type="Proteomes" id="UP000244162">
    <property type="component" value="Unassembled WGS sequence"/>
</dbReference>
<evidence type="ECO:0000313" key="7">
    <source>
        <dbReference type="Proteomes" id="UP000244162"/>
    </source>
</evidence>
<evidence type="ECO:0000256" key="1">
    <source>
        <dbReference type="ARBA" id="ARBA00009437"/>
    </source>
</evidence>
<dbReference type="CDD" id="cd08474">
    <property type="entry name" value="PBP2_CrgA_like_5"/>
    <property type="match status" value="1"/>
</dbReference>
<dbReference type="GO" id="GO:0043565">
    <property type="term" value="F:sequence-specific DNA binding"/>
    <property type="evidence" value="ECO:0007669"/>
    <property type="project" value="TreeGrafter"/>
</dbReference>
<comment type="caution">
    <text evidence="6">The sequence shown here is derived from an EMBL/GenBank/DDBJ whole genome shotgun (WGS) entry which is preliminary data.</text>
</comment>
<dbReference type="InterPro" id="IPR036388">
    <property type="entry name" value="WH-like_DNA-bd_sf"/>
</dbReference>
<evidence type="ECO:0000313" key="6">
    <source>
        <dbReference type="EMBL" id="PTQ13126.1"/>
    </source>
</evidence>
<evidence type="ECO:0000256" key="3">
    <source>
        <dbReference type="ARBA" id="ARBA00023125"/>
    </source>
</evidence>
<dbReference type="GO" id="GO:0003700">
    <property type="term" value="F:DNA-binding transcription factor activity"/>
    <property type="evidence" value="ECO:0007669"/>
    <property type="project" value="InterPro"/>
</dbReference>
<keyword evidence="7" id="KW-1185">Reference proteome</keyword>
<keyword evidence="4" id="KW-0804">Transcription</keyword>
<dbReference type="Pfam" id="PF00126">
    <property type="entry name" value="HTH_1"/>
    <property type="match status" value="1"/>
</dbReference>
<dbReference type="InterPro" id="IPR036390">
    <property type="entry name" value="WH_DNA-bd_sf"/>
</dbReference>
<keyword evidence="2" id="KW-0805">Transcription regulation</keyword>
<accession>A0A2T5G1V1</accession>
<dbReference type="AlphaFoldDB" id="A0A2T5G1V1"/>
<dbReference type="InterPro" id="IPR000847">
    <property type="entry name" value="LysR_HTH_N"/>
</dbReference>
<reference evidence="6 7" key="1">
    <citation type="submission" date="2017-09" db="EMBL/GenBank/DDBJ databases">
        <title>Sphingomonas panjinensis sp.nov., isolated from oil-contaminated soil.</title>
        <authorList>
            <person name="Wang L."/>
            <person name="Chen L."/>
        </authorList>
    </citation>
    <scope>NUCLEOTIDE SEQUENCE [LARGE SCALE GENOMIC DNA]</scope>
    <source>
        <strain evidence="6 7">FW-11</strain>
    </source>
</reference>
<evidence type="ECO:0000256" key="4">
    <source>
        <dbReference type="ARBA" id="ARBA00023163"/>
    </source>
</evidence>